<dbReference type="InterPro" id="IPR013083">
    <property type="entry name" value="Znf_RING/FYVE/PHD"/>
</dbReference>
<dbReference type="GO" id="GO:0042391">
    <property type="term" value="P:regulation of membrane potential"/>
    <property type="evidence" value="ECO:0007669"/>
    <property type="project" value="TreeGrafter"/>
</dbReference>
<feature type="non-terminal residue" evidence="3">
    <location>
        <position position="66"/>
    </location>
</feature>
<dbReference type="GO" id="GO:0050806">
    <property type="term" value="P:positive regulation of synaptic transmission"/>
    <property type="evidence" value="ECO:0007669"/>
    <property type="project" value="TreeGrafter"/>
</dbReference>
<evidence type="ECO:0000313" key="4">
    <source>
        <dbReference type="Proteomes" id="UP001148018"/>
    </source>
</evidence>
<dbReference type="GO" id="GO:0031267">
    <property type="term" value="F:small GTPase binding"/>
    <property type="evidence" value="ECO:0007669"/>
    <property type="project" value="InterPro"/>
</dbReference>
<dbReference type="Proteomes" id="UP001148018">
    <property type="component" value="Unassembled WGS sequence"/>
</dbReference>
<dbReference type="OrthoDB" id="420032at2759"/>
<organism evidence="3 4">
    <name type="scientific">Muraenolepis orangiensis</name>
    <name type="common">Patagonian moray cod</name>
    <dbReference type="NCBI Taxonomy" id="630683"/>
    <lineage>
        <taxon>Eukaryota</taxon>
        <taxon>Metazoa</taxon>
        <taxon>Chordata</taxon>
        <taxon>Craniata</taxon>
        <taxon>Vertebrata</taxon>
        <taxon>Euteleostomi</taxon>
        <taxon>Actinopterygii</taxon>
        <taxon>Neopterygii</taxon>
        <taxon>Teleostei</taxon>
        <taxon>Neoteleostei</taxon>
        <taxon>Acanthomorphata</taxon>
        <taxon>Zeiogadaria</taxon>
        <taxon>Gadariae</taxon>
        <taxon>Gadiformes</taxon>
        <taxon>Muraenolepidoidei</taxon>
        <taxon>Muraenolepididae</taxon>
        <taxon>Muraenolepis</taxon>
    </lineage>
</organism>
<keyword evidence="1" id="KW-0677">Repeat</keyword>
<dbReference type="Pfam" id="PF22601">
    <property type="entry name" value="RIM2a_ZnF"/>
    <property type="match status" value="1"/>
</dbReference>
<feature type="non-terminal residue" evidence="3">
    <location>
        <position position="1"/>
    </location>
</feature>
<name>A0A9Q0E5H5_9TELE</name>
<protein>
    <recommendedName>
        <fullName evidence="2">RIM zinc finger domain-containing protein</fullName>
    </recommendedName>
</protein>
<evidence type="ECO:0000259" key="2">
    <source>
        <dbReference type="Pfam" id="PF22601"/>
    </source>
</evidence>
<evidence type="ECO:0000256" key="1">
    <source>
        <dbReference type="ARBA" id="ARBA00022737"/>
    </source>
</evidence>
<feature type="domain" description="RIM zinc finger" evidence="2">
    <location>
        <begin position="17"/>
        <end position="54"/>
    </location>
</feature>
<reference evidence="3" key="1">
    <citation type="submission" date="2022-07" db="EMBL/GenBank/DDBJ databases">
        <title>Chromosome-level genome of Muraenolepis orangiensis.</title>
        <authorList>
            <person name="Kim J."/>
        </authorList>
    </citation>
    <scope>NUCLEOTIDE SEQUENCE</scope>
    <source>
        <strain evidence="3">KU_S4_2022</strain>
        <tissue evidence="3">Muscle</tissue>
    </source>
</reference>
<dbReference type="PANTHER" id="PTHR12157">
    <property type="entry name" value="REGULATING SYNAPTIC MEMBRANE EXOCYTOSIS PROTEIN"/>
    <property type="match status" value="1"/>
</dbReference>
<dbReference type="PANTHER" id="PTHR12157:SF21">
    <property type="entry name" value="RAB3 INTERACTING MOLECULE, ISOFORM F"/>
    <property type="match status" value="1"/>
</dbReference>
<keyword evidence="4" id="KW-1185">Reference proteome</keyword>
<dbReference type="GO" id="GO:0042734">
    <property type="term" value="C:presynaptic membrane"/>
    <property type="evidence" value="ECO:0007669"/>
    <property type="project" value="TreeGrafter"/>
</dbReference>
<dbReference type="Gene3D" id="3.30.40.10">
    <property type="entry name" value="Zinc/RING finger domain, C3HC4 (zinc finger)"/>
    <property type="match status" value="1"/>
</dbReference>
<evidence type="ECO:0000313" key="3">
    <source>
        <dbReference type="EMBL" id="KAJ3600263.1"/>
    </source>
</evidence>
<dbReference type="GO" id="GO:0044325">
    <property type="term" value="F:transmembrane transporter binding"/>
    <property type="evidence" value="ECO:0007669"/>
    <property type="project" value="TreeGrafter"/>
</dbReference>
<accession>A0A9Q0E5H5</accession>
<dbReference type="GO" id="GO:2000300">
    <property type="term" value="P:regulation of synaptic vesicle exocytosis"/>
    <property type="evidence" value="ECO:0007669"/>
    <property type="project" value="TreeGrafter"/>
</dbReference>
<gene>
    <name evidence="3" type="ORF">NHX12_031249</name>
</gene>
<dbReference type="GO" id="GO:0048167">
    <property type="term" value="P:regulation of synaptic plasticity"/>
    <property type="evidence" value="ECO:0007669"/>
    <property type="project" value="TreeGrafter"/>
</dbReference>
<dbReference type="AlphaFoldDB" id="A0A9Q0E5H5"/>
<comment type="caution">
    <text evidence="3">The sequence shown here is derived from an EMBL/GenBank/DDBJ whole genome shotgun (WGS) entry which is preliminary data.</text>
</comment>
<dbReference type="GO" id="GO:0048791">
    <property type="term" value="P:calcium ion-regulated exocytosis of neurotransmitter"/>
    <property type="evidence" value="ECO:0007669"/>
    <property type="project" value="TreeGrafter"/>
</dbReference>
<dbReference type="InterPro" id="IPR054386">
    <property type="entry name" value="RIM_Znf"/>
</dbReference>
<dbReference type="EMBL" id="JANIIK010000047">
    <property type="protein sequence ID" value="KAJ3600263.1"/>
    <property type="molecule type" value="Genomic_DNA"/>
</dbReference>
<dbReference type="GO" id="GO:0048788">
    <property type="term" value="C:cytoskeleton of presynaptic active zone"/>
    <property type="evidence" value="ECO:0007669"/>
    <property type="project" value="TreeGrafter"/>
</dbReference>
<proteinExistence type="predicted"/>
<sequence>YETRFVEGQQKDDAPTCGICSKTKFADGCGHPGSYCQTKLCAPCGRRVALHSNNGLDDSPRGWGLL</sequence>
<dbReference type="InterPro" id="IPR039032">
    <property type="entry name" value="Rim-like"/>
</dbReference>